<feature type="transmembrane region" description="Helical" evidence="10">
    <location>
        <begin position="42"/>
        <end position="63"/>
    </location>
</feature>
<feature type="transmembrane region" description="Helical" evidence="10">
    <location>
        <begin position="238"/>
        <end position="257"/>
    </location>
</feature>
<name>A0ABQ6NEK3_9STRA</name>
<comment type="similarity">
    <text evidence="2">Belongs to the sphingomyelin synthase family.</text>
</comment>
<gene>
    <name evidence="12" type="ORF">TeGR_g344</name>
</gene>
<feature type="region of interest" description="Disordered" evidence="9">
    <location>
        <begin position="1"/>
        <end position="22"/>
    </location>
</feature>
<feature type="compositionally biased region" description="Low complexity" evidence="9">
    <location>
        <begin position="350"/>
        <end position="363"/>
    </location>
</feature>
<feature type="transmembrane region" description="Helical" evidence="10">
    <location>
        <begin position="99"/>
        <end position="117"/>
    </location>
</feature>
<reference evidence="12 13" key="1">
    <citation type="journal article" date="2023" name="Commun. Biol.">
        <title>Genome analysis of Parmales, the sister group of diatoms, reveals the evolutionary specialization of diatoms from phago-mixotrophs to photoautotrophs.</title>
        <authorList>
            <person name="Ban H."/>
            <person name="Sato S."/>
            <person name="Yoshikawa S."/>
            <person name="Yamada K."/>
            <person name="Nakamura Y."/>
            <person name="Ichinomiya M."/>
            <person name="Sato N."/>
            <person name="Blanc-Mathieu R."/>
            <person name="Endo H."/>
            <person name="Kuwata A."/>
            <person name="Ogata H."/>
        </authorList>
    </citation>
    <scope>NUCLEOTIDE SEQUENCE [LARGE SCALE GENOMIC DNA]</scope>
</reference>
<organism evidence="12 13">
    <name type="scientific">Tetraparma gracilis</name>
    <dbReference type="NCBI Taxonomy" id="2962635"/>
    <lineage>
        <taxon>Eukaryota</taxon>
        <taxon>Sar</taxon>
        <taxon>Stramenopiles</taxon>
        <taxon>Ochrophyta</taxon>
        <taxon>Bolidophyceae</taxon>
        <taxon>Parmales</taxon>
        <taxon>Triparmaceae</taxon>
        <taxon>Tetraparma</taxon>
    </lineage>
</organism>
<evidence type="ECO:0000256" key="10">
    <source>
        <dbReference type="SAM" id="Phobius"/>
    </source>
</evidence>
<keyword evidence="4 10" id="KW-0812">Transmembrane</keyword>
<evidence type="ECO:0000256" key="8">
    <source>
        <dbReference type="ARBA" id="ARBA00023136"/>
    </source>
</evidence>
<feature type="compositionally biased region" description="Low complexity" evidence="9">
    <location>
        <begin position="11"/>
        <end position="22"/>
    </location>
</feature>
<feature type="compositionally biased region" description="Low complexity" evidence="9">
    <location>
        <begin position="326"/>
        <end position="337"/>
    </location>
</feature>
<keyword evidence="3" id="KW-0808">Transferase</keyword>
<feature type="region of interest" description="Disordered" evidence="9">
    <location>
        <begin position="323"/>
        <end position="363"/>
    </location>
</feature>
<keyword evidence="5" id="KW-0746">Sphingolipid metabolism</keyword>
<evidence type="ECO:0000256" key="4">
    <source>
        <dbReference type="ARBA" id="ARBA00022692"/>
    </source>
</evidence>
<evidence type="ECO:0000256" key="5">
    <source>
        <dbReference type="ARBA" id="ARBA00022919"/>
    </source>
</evidence>
<sequence>MPTHHHDRSWSRASISSTPSASPFQLPAAVPRLLPLPSRLDLLSLLLWLLAYYIMSVAGTVAFHRFPRVAAASPVPLPDVIFDFVLKEPWCPQLLGENLQSTVLLVFYAYFIFAVLPTHPRPRLVLRRFLLINAAAFLARATTVCVTSLPQPNPTPKCVLAQNTAGATFLDSAKIVLYRFPPKACGDLIFSGHMACALIAAMVFTREKCFFSSTTLKLSCYLMCGAGTYSILSCRSHYTVDVILGSYFAFALVEFYYHRLESPFVRYMEAADWRTPTMPRVTTPSSSLKQWRKYDVGGGGPIMSELEAETRLYYGSVVRAGGKSAPPKGFGSPFGSPHTSPIEIGRKVTDTQSSSDSDTTARN</sequence>
<keyword evidence="13" id="KW-1185">Reference proteome</keyword>
<feature type="transmembrane region" description="Helical" evidence="10">
    <location>
        <begin position="129"/>
        <end position="149"/>
    </location>
</feature>
<proteinExistence type="inferred from homology"/>
<evidence type="ECO:0000313" key="13">
    <source>
        <dbReference type="Proteomes" id="UP001165060"/>
    </source>
</evidence>
<comment type="subcellular location">
    <subcellularLocation>
        <location evidence="1">Membrane</location>
        <topology evidence="1">Multi-pass membrane protein</topology>
    </subcellularLocation>
</comment>
<accession>A0ABQ6NEK3</accession>
<feature type="domain" description="Sphingomyelin synthase-like" evidence="11">
    <location>
        <begin position="185"/>
        <end position="258"/>
    </location>
</feature>
<keyword evidence="7" id="KW-0443">Lipid metabolism</keyword>
<dbReference type="Proteomes" id="UP001165060">
    <property type="component" value="Unassembled WGS sequence"/>
</dbReference>
<feature type="transmembrane region" description="Helical" evidence="10">
    <location>
        <begin position="188"/>
        <end position="204"/>
    </location>
</feature>
<evidence type="ECO:0000259" key="11">
    <source>
        <dbReference type="Pfam" id="PF14360"/>
    </source>
</evidence>
<comment type="caution">
    <text evidence="12">The sequence shown here is derived from an EMBL/GenBank/DDBJ whole genome shotgun (WGS) entry which is preliminary data.</text>
</comment>
<evidence type="ECO:0000256" key="1">
    <source>
        <dbReference type="ARBA" id="ARBA00004141"/>
    </source>
</evidence>
<dbReference type="PANTHER" id="PTHR21290:SF25">
    <property type="entry name" value="SPHINGOMYELIN SYNTHASE-RELATED PROTEIN 1"/>
    <property type="match status" value="1"/>
</dbReference>
<dbReference type="PANTHER" id="PTHR21290">
    <property type="entry name" value="SPHINGOMYELIN SYNTHETASE"/>
    <property type="match status" value="1"/>
</dbReference>
<evidence type="ECO:0000256" key="3">
    <source>
        <dbReference type="ARBA" id="ARBA00022679"/>
    </source>
</evidence>
<evidence type="ECO:0000313" key="12">
    <source>
        <dbReference type="EMBL" id="GMI57183.1"/>
    </source>
</evidence>
<dbReference type="EMBL" id="BRYB01006420">
    <property type="protein sequence ID" value="GMI57183.1"/>
    <property type="molecule type" value="Genomic_DNA"/>
</dbReference>
<dbReference type="InterPro" id="IPR025749">
    <property type="entry name" value="Sphingomyelin_synth-like_dom"/>
</dbReference>
<evidence type="ECO:0000256" key="9">
    <source>
        <dbReference type="SAM" id="MobiDB-lite"/>
    </source>
</evidence>
<keyword evidence="6 10" id="KW-1133">Transmembrane helix</keyword>
<dbReference type="Pfam" id="PF14360">
    <property type="entry name" value="PAP2_C"/>
    <property type="match status" value="1"/>
</dbReference>
<evidence type="ECO:0000256" key="6">
    <source>
        <dbReference type="ARBA" id="ARBA00022989"/>
    </source>
</evidence>
<evidence type="ECO:0000256" key="2">
    <source>
        <dbReference type="ARBA" id="ARBA00005441"/>
    </source>
</evidence>
<dbReference type="InterPro" id="IPR045221">
    <property type="entry name" value="Sphingomyelin_synth-like"/>
</dbReference>
<keyword evidence="8 10" id="KW-0472">Membrane</keyword>
<evidence type="ECO:0000256" key="7">
    <source>
        <dbReference type="ARBA" id="ARBA00023098"/>
    </source>
</evidence>
<protein>
    <recommendedName>
        <fullName evidence="11">Sphingomyelin synthase-like domain-containing protein</fullName>
    </recommendedName>
</protein>
<feature type="transmembrane region" description="Helical" evidence="10">
    <location>
        <begin position="216"/>
        <end position="232"/>
    </location>
</feature>